<reference evidence="2" key="2">
    <citation type="journal article" date="2017" name="Nat. Commun.">
        <title>Single-virus genomics reveals hidden cosmopolitan and abundant viruses.</title>
        <authorList>
            <person name="Martinez-Hernandez F."/>
            <person name="Fornas O."/>
            <person name="Lluesma Gomez M."/>
            <person name="Bolduc B."/>
            <person name="de la Cruz Pena M.J."/>
            <person name="Martinez J.M."/>
            <person name="Anton J."/>
            <person name="Gasol J.M."/>
            <person name="Rosselli R."/>
            <person name="Rodriguez-Valera F."/>
            <person name="Sullivan M.B."/>
            <person name="Acinas S.G."/>
            <person name="Martinez-Garcia M."/>
        </authorList>
    </citation>
    <scope>NUCLEOTIDE SEQUENCE</scope>
</reference>
<evidence type="ECO:0000259" key="1">
    <source>
        <dbReference type="Pfam" id="PF00535"/>
    </source>
</evidence>
<feature type="domain" description="Glycosyltransferase 2-like" evidence="1">
    <location>
        <begin position="16"/>
        <end position="146"/>
    </location>
</feature>
<dbReference type="Pfam" id="PF00535">
    <property type="entry name" value="Glycos_transf_2"/>
    <property type="match status" value="1"/>
</dbReference>
<proteinExistence type="predicted"/>
<evidence type="ECO:0000313" key="2">
    <source>
        <dbReference type="EMBL" id="ASF00398.1"/>
    </source>
</evidence>
<name>A0A218MMA5_9VIRU</name>
<protein>
    <recommendedName>
        <fullName evidence="1">Glycosyltransferase 2-like domain-containing protein</fullName>
    </recommendedName>
</protein>
<dbReference type="InterPro" id="IPR001173">
    <property type="entry name" value="Glyco_trans_2-like"/>
</dbReference>
<dbReference type="Gene3D" id="3.90.550.10">
    <property type="entry name" value="Spore Coat Polysaccharide Biosynthesis Protein SpsA, Chain A"/>
    <property type="match status" value="1"/>
</dbReference>
<reference evidence="2" key="1">
    <citation type="submission" date="2016-10" db="EMBL/GenBank/DDBJ databases">
        <authorList>
            <person name="Varghese N."/>
        </authorList>
    </citation>
    <scope>NUCLEOTIDE SEQUENCE</scope>
</reference>
<dbReference type="CDD" id="cd00761">
    <property type="entry name" value="Glyco_tranf_GTA_type"/>
    <property type="match status" value="1"/>
</dbReference>
<dbReference type="EMBL" id="KY052832">
    <property type="protein sequence ID" value="ASF00398.1"/>
    <property type="molecule type" value="Genomic_DNA"/>
</dbReference>
<organism evidence="2">
    <name type="scientific">uncultured virus</name>
    <dbReference type="NCBI Taxonomy" id="340016"/>
    <lineage>
        <taxon>Viruses</taxon>
        <taxon>environmental samples</taxon>
    </lineage>
</organism>
<dbReference type="InterPro" id="IPR029044">
    <property type="entry name" value="Nucleotide-diphossugar_trans"/>
</dbReference>
<accession>A0A218MMA5</accession>
<sequence length="209" mass="24376">MISFCFTHYNRLNLPIKGETLPLFKNCLSSLKNNLDCLDIDYEIVISSFDSKEILEELTTFTFNTFPKENVNIIPSPPESFTRGGGRQLAYKYSKGKTIAFIDTDMLFMRSKVIQKGIELTNKGYAYFPICYTILENGEGQWRPTGKGNCFVPKQHLQNVEWLAKKEWGREDDKFMDDLEKITLVFRDNTPGWYHQWHPKTDFTSYAHI</sequence>
<dbReference type="SUPFAM" id="SSF53448">
    <property type="entry name" value="Nucleotide-diphospho-sugar transferases"/>
    <property type="match status" value="1"/>
</dbReference>